<keyword evidence="1" id="KW-0472">Membrane</keyword>
<gene>
    <name evidence="2" type="ORF">D9757_010365</name>
</gene>
<feature type="transmembrane region" description="Helical" evidence="1">
    <location>
        <begin position="511"/>
        <end position="530"/>
    </location>
</feature>
<feature type="transmembrane region" description="Helical" evidence="1">
    <location>
        <begin position="148"/>
        <end position="167"/>
    </location>
</feature>
<evidence type="ECO:0000313" key="3">
    <source>
        <dbReference type="Proteomes" id="UP000518752"/>
    </source>
</evidence>
<evidence type="ECO:0000256" key="1">
    <source>
        <dbReference type="SAM" id="Phobius"/>
    </source>
</evidence>
<organism evidence="2 3">
    <name type="scientific">Collybiopsis confluens</name>
    <dbReference type="NCBI Taxonomy" id="2823264"/>
    <lineage>
        <taxon>Eukaryota</taxon>
        <taxon>Fungi</taxon>
        <taxon>Dikarya</taxon>
        <taxon>Basidiomycota</taxon>
        <taxon>Agaricomycotina</taxon>
        <taxon>Agaricomycetes</taxon>
        <taxon>Agaricomycetidae</taxon>
        <taxon>Agaricales</taxon>
        <taxon>Marasmiineae</taxon>
        <taxon>Omphalotaceae</taxon>
        <taxon>Collybiopsis</taxon>
    </lineage>
</organism>
<keyword evidence="1" id="KW-1133">Transmembrane helix</keyword>
<reference evidence="2 3" key="1">
    <citation type="journal article" date="2020" name="ISME J.">
        <title>Uncovering the hidden diversity of litter-decomposition mechanisms in mushroom-forming fungi.</title>
        <authorList>
            <person name="Floudas D."/>
            <person name="Bentzer J."/>
            <person name="Ahren D."/>
            <person name="Johansson T."/>
            <person name="Persson P."/>
            <person name="Tunlid A."/>
        </authorList>
    </citation>
    <scope>NUCLEOTIDE SEQUENCE [LARGE SCALE GENOMIC DNA]</scope>
    <source>
        <strain evidence="2 3">CBS 406.79</strain>
    </source>
</reference>
<dbReference type="AlphaFoldDB" id="A0A8H5LW53"/>
<feature type="transmembrane region" description="Helical" evidence="1">
    <location>
        <begin position="481"/>
        <end position="499"/>
    </location>
</feature>
<dbReference type="PANTHER" id="PTHR35043:SF7">
    <property type="entry name" value="TRANSCRIPTION FACTOR DOMAIN-CONTAINING PROTEIN"/>
    <property type="match status" value="1"/>
</dbReference>
<dbReference type="PANTHER" id="PTHR35043">
    <property type="entry name" value="TRANSCRIPTION FACTOR DOMAIN-CONTAINING PROTEIN"/>
    <property type="match status" value="1"/>
</dbReference>
<name>A0A8H5LW53_9AGAR</name>
<proteinExistence type="predicted"/>
<feature type="transmembrane region" description="Helical" evidence="1">
    <location>
        <begin position="453"/>
        <end position="469"/>
    </location>
</feature>
<evidence type="ECO:0000313" key="2">
    <source>
        <dbReference type="EMBL" id="KAF5371526.1"/>
    </source>
</evidence>
<keyword evidence="3" id="KW-1185">Reference proteome</keyword>
<dbReference type="Proteomes" id="UP000518752">
    <property type="component" value="Unassembled WGS sequence"/>
</dbReference>
<comment type="caution">
    <text evidence="2">The sequence shown here is derived from an EMBL/GenBank/DDBJ whole genome shotgun (WGS) entry which is preliminary data.</text>
</comment>
<dbReference type="EMBL" id="JAACJN010000115">
    <property type="protein sequence ID" value="KAF5371526.1"/>
    <property type="molecule type" value="Genomic_DNA"/>
</dbReference>
<feature type="transmembrane region" description="Helical" evidence="1">
    <location>
        <begin position="187"/>
        <end position="208"/>
    </location>
</feature>
<accession>A0A8H5LW53</accession>
<dbReference type="OrthoDB" id="9451547at2759"/>
<protein>
    <submittedName>
        <fullName evidence="2">Uncharacterized protein</fullName>
    </submittedName>
</protein>
<keyword evidence="1" id="KW-0812">Transmembrane</keyword>
<sequence length="562" mass="62739">MGCYGLGSVLGVRRMIHFQWLTQSNASHPRLEGLVQSNRAHRINLSCAACSPRDRVMLNLRDFIFRMHDRQMANTFCVLFARGYLRCHISSSEADGLGFAPLFIHRPVLLYPGSMNVSSSVCLLFADAGNASSTNSSPSCDPDSTRTALGILWSCLSVLFACTWVSVHPNVPGPNEGFARRLWTKMMLMMVALIAPELLVMWAVRQWYAAGRLPKGYKGWTKTHAFFALMGGFSLYEGNKHVSVLRFTPPGRKWEILDNFNKSSISGSNPVSGCAAIPPISVLAMAEADFDDRSFAANATFIRRVSEEELEDRNKSDSFAKLIAVGQTTWFVVQLCARWATNLPITELEVMTLAFAAMNVPIYFFWWNKPLGVGVPIRIQRNAQTIKEDTDDKPATDGHAQLLTWTGIQDACSLFFRRAMLQEGMDIDDGPAEKVESFERTGDLEPKNGADKLIAYGAAMIFGAIHCVAWTSQFPSGQEEILWRVCSLLVACIPIYLALFNVLTARFETSWWFYPLLVPYVIAVLMYIFARLSLLVQGFLALRALPPAALEAVQWTNYLPHI</sequence>